<dbReference type="PANTHER" id="PTHR33376:SF5">
    <property type="entry name" value="EXTRACYTOPLASMIC SOLUTE RECEPTOR PROTEIN"/>
    <property type="match status" value="1"/>
</dbReference>
<proteinExistence type="predicted"/>
<dbReference type="InterPro" id="IPR018389">
    <property type="entry name" value="DctP_fam"/>
</dbReference>
<feature type="region of interest" description="Disordered" evidence="2">
    <location>
        <begin position="337"/>
        <end position="359"/>
    </location>
</feature>
<feature type="chain" id="PRO_5046608517" description="TRAP-type C4-dicarboxylate transport system substrate-binding protein" evidence="3">
    <location>
        <begin position="21"/>
        <end position="472"/>
    </location>
</feature>
<evidence type="ECO:0000313" key="4">
    <source>
        <dbReference type="EMBL" id="GAA1955657.1"/>
    </source>
</evidence>
<evidence type="ECO:0000256" key="2">
    <source>
        <dbReference type="SAM" id="MobiDB-lite"/>
    </source>
</evidence>
<evidence type="ECO:0000256" key="3">
    <source>
        <dbReference type="SAM" id="SignalP"/>
    </source>
</evidence>
<dbReference type="Gene3D" id="3.40.190.170">
    <property type="entry name" value="Bacterial extracellular solute-binding protein, family 7"/>
    <property type="match status" value="1"/>
</dbReference>
<dbReference type="PROSITE" id="PS51257">
    <property type="entry name" value="PROKAR_LIPOPROTEIN"/>
    <property type="match status" value="1"/>
</dbReference>
<dbReference type="Proteomes" id="UP001500571">
    <property type="component" value="Unassembled WGS sequence"/>
</dbReference>
<evidence type="ECO:0000256" key="1">
    <source>
        <dbReference type="ARBA" id="ARBA00022729"/>
    </source>
</evidence>
<dbReference type="EMBL" id="BAAAPB010000001">
    <property type="protein sequence ID" value="GAA1955657.1"/>
    <property type="molecule type" value="Genomic_DNA"/>
</dbReference>
<evidence type="ECO:0008006" key="6">
    <source>
        <dbReference type="Google" id="ProtNLM"/>
    </source>
</evidence>
<protein>
    <recommendedName>
        <fullName evidence="6">TRAP-type C4-dicarboxylate transport system substrate-binding protein</fullName>
    </recommendedName>
</protein>
<accession>A0ABN2QP45</accession>
<organism evidence="4 5">
    <name type="scientific">Nocardioides panacihumi</name>
    <dbReference type="NCBI Taxonomy" id="400774"/>
    <lineage>
        <taxon>Bacteria</taxon>
        <taxon>Bacillati</taxon>
        <taxon>Actinomycetota</taxon>
        <taxon>Actinomycetes</taxon>
        <taxon>Propionibacteriales</taxon>
        <taxon>Nocardioidaceae</taxon>
        <taxon>Nocardioides</taxon>
    </lineage>
</organism>
<dbReference type="InterPro" id="IPR038404">
    <property type="entry name" value="TRAP_DctP_sf"/>
</dbReference>
<keyword evidence="5" id="KW-1185">Reference proteome</keyword>
<dbReference type="Pfam" id="PF03480">
    <property type="entry name" value="DctP"/>
    <property type="match status" value="1"/>
</dbReference>
<dbReference type="PANTHER" id="PTHR33376">
    <property type="match status" value="1"/>
</dbReference>
<feature type="signal peptide" evidence="3">
    <location>
        <begin position="1"/>
        <end position="20"/>
    </location>
</feature>
<dbReference type="NCBIfam" id="NF037995">
    <property type="entry name" value="TRAP_S1"/>
    <property type="match status" value="1"/>
</dbReference>
<keyword evidence="1 3" id="KW-0732">Signal</keyword>
<evidence type="ECO:0000313" key="5">
    <source>
        <dbReference type="Proteomes" id="UP001500571"/>
    </source>
</evidence>
<name>A0ABN2QP45_9ACTN</name>
<comment type="caution">
    <text evidence="4">The sequence shown here is derived from an EMBL/GenBank/DDBJ whole genome shotgun (WGS) entry which is preliminary data.</text>
</comment>
<dbReference type="RefSeq" id="WP_344043725.1">
    <property type="nucleotide sequence ID" value="NZ_BAAAPB010000001.1"/>
</dbReference>
<reference evidence="4 5" key="1">
    <citation type="journal article" date="2019" name="Int. J. Syst. Evol. Microbiol.">
        <title>The Global Catalogue of Microorganisms (GCM) 10K type strain sequencing project: providing services to taxonomists for standard genome sequencing and annotation.</title>
        <authorList>
            <consortium name="The Broad Institute Genomics Platform"/>
            <consortium name="The Broad Institute Genome Sequencing Center for Infectious Disease"/>
            <person name="Wu L."/>
            <person name="Ma J."/>
        </authorList>
    </citation>
    <scope>NUCLEOTIDE SEQUENCE [LARGE SCALE GENOMIC DNA]</scope>
    <source>
        <strain evidence="4 5">JCM 15309</strain>
    </source>
</reference>
<gene>
    <name evidence="4" type="ORF">GCM10009798_13620</name>
</gene>
<sequence length="472" mass="50077">MRAAFAAVAFGLLLAGCTLVGTDKSGGSGPVITLSLGTSDSRGAAQDPAIKHFVAAVADQSDGRVRVRTSYEAGAEGGKFDQHVARLVQDGTFDLGNVPARSWDDLEVEGLRALQTPFLVDSDDLVDRVVGGELAQLLLAGLDSTGVRGLALWPETLRHPIGFGKPILTPADFQGVQLQVPYSRDVHATIQALGSEPVWLDGADLNAGYAAGTLAGAESGADRSFGPPAIITADVTMYAKIDTLVVNDRAWDRLPGSARKALASAAIATRDWLVKARPREAQLLGTACVEGKGVTLAGPAVVAELERSAEPVRASMLADPEVGPTIRKIEALKADVPTPSTTTKECRSEAPAADIGTPIDPAVLDGTYRTTFTEQELREAGMDEQSIRSNAGAPWTITLAGGHYSALEDDCTGTYEVSRMMVSFHFDPTVKCSGDWTAHWKLTDDGVRFQDVQSGYAADRAIWGLHEWVRLR</sequence>